<name>A0A6P1YDH5_9FIRM</name>
<organism evidence="1 2">
    <name type="scientific">Caloranaerobacter azorensis</name>
    <dbReference type="NCBI Taxonomy" id="116090"/>
    <lineage>
        <taxon>Bacteria</taxon>
        <taxon>Bacillati</taxon>
        <taxon>Bacillota</taxon>
        <taxon>Tissierellia</taxon>
        <taxon>Tissierellales</taxon>
        <taxon>Thermohalobacteraceae</taxon>
        <taxon>Caloranaerobacter</taxon>
    </lineage>
</organism>
<sequence>MYKKYILITLIIIIILTGCSNNKSVNIDNNHLFFSYEQYKDLFKNMSLNLNLEGYEEKDYTKYTNLIFIDKHFSFNKREYLTLDGKYSDTETQETIVFSNKDKSKFVILDLIYINAQLEKDLVYIKSIGDIPIPSSTYKKINEYIFSYGNILVKVTIINDKEPVSFEQQYAIAESVLNFLNNYNIDKKITIKLYQTPSNVFSEGV</sequence>
<dbReference type="AlphaFoldDB" id="A0A6P1YDH5"/>
<accession>A0A6P1YDH5</accession>
<reference evidence="1 2" key="1">
    <citation type="submission" date="2020-02" db="EMBL/GenBank/DDBJ databases">
        <title>Thermophilic hydrogen producing bacteria, Caloranaerobacter azorensis.</title>
        <authorList>
            <person name="Baek K."/>
        </authorList>
    </citation>
    <scope>NUCLEOTIDE SEQUENCE [LARGE SCALE GENOMIC DNA]</scope>
    <source>
        <strain evidence="1 2">T3-1</strain>
    </source>
</reference>
<dbReference type="Proteomes" id="UP000464452">
    <property type="component" value="Chromosome"/>
</dbReference>
<proteinExistence type="predicted"/>
<dbReference type="RefSeq" id="WP_163235216.1">
    <property type="nucleotide sequence ID" value="NZ_CP048617.1"/>
</dbReference>
<gene>
    <name evidence="1" type="ORF">G3A45_08720</name>
</gene>
<protein>
    <submittedName>
        <fullName evidence="1">Uncharacterized protein</fullName>
    </submittedName>
</protein>
<evidence type="ECO:0000313" key="2">
    <source>
        <dbReference type="Proteomes" id="UP000464452"/>
    </source>
</evidence>
<dbReference type="EMBL" id="CP048617">
    <property type="protein sequence ID" value="QIB27370.1"/>
    <property type="molecule type" value="Genomic_DNA"/>
</dbReference>
<dbReference type="KEGG" id="cazo:G3A45_08720"/>
<dbReference type="PROSITE" id="PS51257">
    <property type="entry name" value="PROKAR_LIPOPROTEIN"/>
    <property type="match status" value="1"/>
</dbReference>
<evidence type="ECO:0000313" key="1">
    <source>
        <dbReference type="EMBL" id="QIB27370.1"/>
    </source>
</evidence>